<evidence type="ECO:0000256" key="3">
    <source>
        <dbReference type="ARBA" id="ARBA00023157"/>
    </source>
</evidence>
<dbReference type="PROSITE" id="PS00194">
    <property type="entry name" value="THIOREDOXIN_1"/>
    <property type="match status" value="1"/>
</dbReference>
<evidence type="ECO:0000259" key="5">
    <source>
        <dbReference type="PROSITE" id="PS51352"/>
    </source>
</evidence>
<dbReference type="PROSITE" id="PS51352">
    <property type="entry name" value="THIOREDOXIN_2"/>
    <property type="match status" value="1"/>
</dbReference>
<dbReference type="PANTHER" id="PTHR45663">
    <property type="entry name" value="GEO12009P1"/>
    <property type="match status" value="1"/>
</dbReference>
<dbReference type="InterPro" id="IPR036249">
    <property type="entry name" value="Thioredoxin-like_sf"/>
</dbReference>
<dbReference type="InterPro" id="IPR013766">
    <property type="entry name" value="Thioredoxin_domain"/>
</dbReference>
<keyword evidence="3" id="KW-1015">Disulfide bond</keyword>
<dbReference type="EMBL" id="JABMIG020000530">
    <property type="protein sequence ID" value="KAL3775813.1"/>
    <property type="molecule type" value="Genomic_DNA"/>
</dbReference>
<accession>A0ABD3NIN2</accession>
<dbReference type="AlphaFoldDB" id="A0ABD3NIN2"/>
<keyword evidence="1" id="KW-0813">Transport</keyword>
<dbReference type="Gene3D" id="3.40.30.10">
    <property type="entry name" value="Glutaredoxin"/>
    <property type="match status" value="1"/>
</dbReference>
<evidence type="ECO:0000313" key="7">
    <source>
        <dbReference type="Proteomes" id="UP001516023"/>
    </source>
</evidence>
<feature type="domain" description="Thioredoxin" evidence="5">
    <location>
        <begin position="229"/>
        <end position="342"/>
    </location>
</feature>
<feature type="region of interest" description="Disordered" evidence="4">
    <location>
        <begin position="125"/>
        <end position="147"/>
    </location>
</feature>
<name>A0ABD3NIN2_9STRA</name>
<proteinExistence type="predicted"/>
<protein>
    <recommendedName>
        <fullName evidence="5">Thioredoxin domain-containing protein</fullName>
    </recommendedName>
</protein>
<gene>
    <name evidence="6" type="ORF">HJC23_011726</name>
</gene>
<keyword evidence="2" id="KW-0249">Electron transport</keyword>
<comment type="caution">
    <text evidence="6">The sequence shown here is derived from an EMBL/GenBank/DDBJ whole genome shotgun (WGS) entry which is preliminary data.</text>
</comment>
<keyword evidence="7" id="KW-1185">Reference proteome</keyword>
<evidence type="ECO:0000256" key="2">
    <source>
        <dbReference type="ARBA" id="ARBA00022982"/>
    </source>
</evidence>
<dbReference type="PANTHER" id="PTHR45663:SF11">
    <property type="entry name" value="GEO12009P1"/>
    <property type="match status" value="1"/>
</dbReference>
<evidence type="ECO:0000256" key="1">
    <source>
        <dbReference type="ARBA" id="ARBA00022448"/>
    </source>
</evidence>
<dbReference type="Pfam" id="PF00085">
    <property type="entry name" value="Thioredoxin"/>
    <property type="match status" value="1"/>
</dbReference>
<reference evidence="6 7" key="1">
    <citation type="journal article" date="2020" name="G3 (Bethesda)">
        <title>Improved Reference Genome for Cyclotella cryptica CCMP332, a Model for Cell Wall Morphogenesis, Salinity Adaptation, and Lipid Production in Diatoms (Bacillariophyta).</title>
        <authorList>
            <person name="Roberts W.R."/>
            <person name="Downey K.M."/>
            <person name="Ruck E.C."/>
            <person name="Traller J.C."/>
            <person name="Alverson A.J."/>
        </authorList>
    </citation>
    <scope>NUCLEOTIDE SEQUENCE [LARGE SCALE GENOMIC DNA]</scope>
    <source>
        <strain evidence="6 7">CCMP332</strain>
    </source>
</reference>
<evidence type="ECO:0000256" key="4">
    <source>
        <dbReference type="SAM" id="MobiDB-lite"/>
    </source>
</evidence>
<organism evidence="6 7">
    <name type="scientific">Cyclotella cryptica</name>
    <dbReference type="NCBI Taxonomy" id="29204"/>
    <lineage>
        <taxon>Eukaryota</taxon>
        <taxon>Sar</taxon>
        <taxon>Stramenopiles</taxon>
        <taxon>Ochrophyta</taxon>
        <taxon>Bacillariophyta</taxon>
        <taxon>Coscinodiscophyceae</taxon>
        <taxon>Thalassiosirophycidae</taxon>
        <taxon>Stephanodiscales</taxon>
        <taxon>Stephanodiscaceae</taxon>
        <taxon>Cyclotella</taxon>
    </lineage>
</organism>
<dbReference type="Proteomes" id="UP001516023">
    <property type="component" value="Unassembled WGS sequence"/>
</dbReference>
<evidence type="ECO:0000313" key="6">
    <source>
        <dbReference type="EMBL" id="KAL3775813.1"/>
    </source>
</evidence>
<dbReference type="InterPro" id="IPR017937">
    <property type="entry name" value="Thioredoxin_CS"/>
</dbReference>
<dbReference type="SUPFAM" id="SSF52833">
    <property type="entry name" value="Thioredoxin-like"/>
    <property type="match status" value="1"/>
</dbReference>
<feature type="compositionally biased region" description="Polar residues" evidence="4">
    <location>
        <begin position="125"/>
        <end position="145"/>
    </location>
</feature>
<dbReference type="CDD" id="cd02947">
    <property type="entry name" value="TRX_family"/>
    <property type="match status" value="1"/>
</dbReference>
<sequence>MVHRRTHVRLESGHGFSLSLALLVVISVSLLAAPSVEAFLFARSNTNFRLVRLSSASRNSQALDDPATMRLREIQLELKQRNVSFADCFDRDSLTKRLLEAREGSPIQTPDEVSSTIAADQFTPTNETASFDSMPSSPTARTDSNGEFDRQAVLTELRNLKIKALREQLSQYNVRWGNMIEKEELVQALCKAKEERYMKSQNFSRSGEVIVGEVCDASEDVLLKELGWSDSDLKKGMITSPPMNDSAPLFHAPILLDVYATWCGPCQFMVPHFKEAAKEFGPEVRVIKLDSDKYSRIASALKVGGLPSIILFDGGDVCKEVDRIEGALTKDQLVAFVKRHFST</sequence>